<dbReference type="Proteomes" id="UP000470875">
    <property type="component" value="Unassembled WGS sequence"/>
</dbReference>
<evidence type="ECO:0000256" key="1">
    <source>
        <dbReference type="ARBA" id="ARBA00008694"/>
    </source>
</evidence>
<comment type="similarity">
    <text evidence="1">Belongs to the acetyltransferase family.</text>
</comment>
<dbReference type="EMBL" id="VULO01000011">
    <property type="protein sequence ID" value="MSS85028.1"/>
    <property type="molecule type" value="Genomic_DNA"/>
</dbReference>
<comment type="caution">
    <text evidence="5">The sequence shown here is derived from an EMBL/GenBank/DDBJ whole genome shotgun (WGS) entry which is preliminary data.</text>
</comment>
<accession>A0A6N7WA62</accession>
<evidence type="ECO:0000313" key="5">
    <source>
        <dbReference type="EMBL" id="MSS85028.1"/>
    </source>
</evidence>
<dbReference type="PANTHER" id="PTHR10545:SF29">
    <property type="entry name" value="GH14572P-RELATED"/>
    <property type="match status" value="1"/>
</dbReference>
<name>A0A6N7WA62_9ACTO</name>
<dbReference type="Gene3D" id="3.40.630.30">
    <property type="match status" value="1"/>
</dbReference>
<dbReference type="PANTHER" id="PTHR10545">
    <property type="entry name" value="DIAMINE N-ACETYLTRANSFERASE"/>
    <property type="match status" value="1"/>
</dbReference>
<reference evidence="5 6" key="1">
    <citation type="submission" date="2019-08" db="EMBL/GenBank/DDBJ databases">
        <title>In-depth cultivation of the pig gut microbiome towards novel bacterial diversity and tailored functional studies.</title>
        <authorList>
            <person name="Wylensek D."/>
            <person name="Hitch T.C.A."/>
            <person name="Clavel T."/>
        </authorList>
    </citation>
    <scope>NUCLEOTIDE SEQUENCE [LARGE SCALE GENOMIC DNA]</scope>
    <source>
        <strain evidence="5 6">WB03_NA08</strain>
    </source>
</reference>
<dbReference type="InterPro" id="IPR051016">
    <property type="entry name" value="Diverse_Substrate_AcTransf"/>
</dbReference>
<evidence type="ECO:0000259" key="4">
    <source>
        <dbReference type="PROSITE" id="PS51186"/>
    </source>
</evidence>
<dbReference type="PROSITE" id="PS51186">
    <property type="entry name" value="GNAT"/>
    <property type="match status" value="1"/>
</dbReference>
<dbReference type="CDD" id="cd04301">
    <property type="entry name" value="NAT_SF"/>
    <property type="match status" value="1"/>
</dbReference>
<dbReference type="RefSeq" id="WP_154545906.1">
    <property type="nucleotide sequence ID" value="NZ_VULO01000011.1"/>
</dbReference>
<dbReference type="GO" id="GO:0008080">
    <property type="term" value="F:N-acetyltransferase activity"/>
    <property type="evidence" value="ECO:0007669"/>
    <property type="project" value="TreeGrafter"/>
</dbReference>
<keyword evidence="2 5" id="KW-0808">Transferase</keyword>
<gene>
    <name evidence="5" type="ORF">FYJ24_09690</name>
</gene>
<evidence type="ECO:0000256" key="3">
    <source>
        <dbReference type="ARBA" id="ARBA00023315"/>
    </source>
</evidence>
<evidence type="ECO:0000256" key="2">
    <source>
        <dbReference type="ARBA" id="ARBA00022679"/>
    </source>
</evidence>
<organism evidence="5 6">
    <name type="scientific">Scrofimicrobium canadense</name>
    <dbReference type="NCBI Taxonomy" id="2652290"/>
    <lineage>
        <taxon>Bacteria</taxon>
        <taxon>Bacillati</taxon>
        <taxon>Actinomycetota</taxon>
        <taxon>Actinomycetes</taxon>
        <taxon>Actinomycetales</taxon>
        <taxon>Actinomycetaceae</taxon>
        <taxon>Scrofimicrobium</taxon>
    </lineage>
</organism>
<keyword evidence="6" id="KW-1185">Reference proteome</keyword>
<sequence>MPETITRPAVPEDVPEILEMIHLLADYEREPDAVKATEKGLCEHLFGETPAVFATVIPSGVTGRRLDGMALWFLNFSTWEGTHGIYLEDLYVREDRRGEGMGRLLISTLAQICVERDYPRLEWSVLKWNEPSIAVYRKLGARPQEEWDTYRLTGSALQALGRS</sequence>
<dbReference type="AlphaFoldDB" id="A0A6N7WA62"/>
<dbReference type="Pfam" id="PF00583">
    <property type="entry name" value="Acetyltransf_1"/>
    <property type="match status" value="1"/>
</dbReference>
<evidence type="ECO:0000313" key="6">
    <source>
        <dbReference type="Proteomes" id="UP000470875"/>
    </source>
</evidence>
<dbReference type="SUPFAM" id="SSF55729">
    <property type="entry name" value="Acyl-CoA N-acyltransferases (Nat)"/>
    <property type="match status" value="1"/>
</dbReference>
<feature type="domain" description="N-acetyltransferase" evidence="4">
    <location>
        <begin position="4"/>
        <end position="163"/>
    </location>
</feature>
<dbReference type="FunFam" id="3.40.630.30:FF:000064">
    <property type="entry name" value="GNAT family acetyltransferase"/>
    <property type="match status" value="1"/>
</dbReference>
<dbReference type="InterPro" id="IPR000182">
    <property type="entry name" value="GNAT_dom"/>
</dbReference>
<protein>
    <submittedName>
        <fullName evidence="5">GNAT family N-acetyltransferase</fullName>
    </submittedName>
</protein>
<proteinExistence type="inferred from homology"/>
<keyword evidence="3" id="KW-0012">Acyltransferase</keyword>
<dbReference type="InterPro" id="IPR016181">
    <property type="entry name" value="Acyl_CoA_acyltransferase"/>
</dbReference>